<keyword evidence="2" id="KW-1015">Disulfide bond</keyword>
<reference evidence="3" key="1">
    <citation type="journal article" date="2023" name="Plant J.">
        <title>Genome sequences and population genomics provide insights into the demographic history, inbreeding, and mutation load of two 'living fossil' tree species of Dipteronia.</title>
        <authorList>
            <person name="Feng Y."/>
            <person name="Comes H.P."/>
            <person name="Chen J."/>
            <person name="Zhu S."/>
            <person name="Lu R."/>
            <person name="Zhang X."/>
            <person name="Li P."/>
            <person name="Qiu J."/>
            <person name="Olsen K.M."/>
            <person name="Qiu Y."/>
        </authorList>
    </citation>
    <scope>NUCLEOTIDE SEQUENCE</scope>
    <source>
        <strain evidence="3">KIB01</strain>
    </source>
</reference>
<evidence type="ECO:0000313" key="4">
    <source>
        <dbReference type="Proteomes" id="UP001280121"/>
    </source>
</evidence>
<keyword evidence="4" id="KW-1185">Reference proteome</keyword>
<comment type="caution">
    <text evidence="3">The sequence shown here is derived from an EMBL/GenBank/DDBJ whole genome shotgun (WGS) entry which is preliminary data.</text>
</comment>
<evidence type="ECO:0000256" key="1">
    <source>
        <dbReference type="ARBA" id="ARBA00022729"/>
    </source>
</evidence>
<sequence>MGTKLYSNANGAIDYSIRQYRLDIQMDGNLVLSAFRFGSRGYWNSETVGNQKPSLTSSSSSAFTDDVVLNQIVAPTSSSSFTSDVVVFKLHNPVAPSSSC</sequence>
<dbReference type="InterPro" id="IPR036426">
    <property type="entry name" value="Bulb-type_lectin_dom_sf"/>
</dbReference>
<dbReference type="Gene3D" id="2.90.10.10">
    <property type="entry name" value="Bulb-type lectin domain"/>
    <property type="match status" value="1"/>
</dbReference>
<proteinExistence type="predicted"/>
<accession>A0AAD9U243</accession>
<name>A0AAD9U243_9ROSI</name>
<keyword evidence="1" id="KW-0732">Signal</keyword>
<dbReference type="Proteomes" id="UP001280121">
    <property type="component" value="Unassembled WGS sequence"/>
</dbReference>
<evidence type="ECO:0000256" key="2">
    <source>
        <dbReference type="ARBA" id="ARBA00023157"/>
    </source>
</evidence>
<organism evidence="3 4">
    <name type="scientific">Dipteronia dyeriana</name>
    <dbReference type="NCBI Taxonomy" id="168575"/>
    <lineage>
        <taxon>Eukaryota</taxon>
        <taxon>Viridiplantae</taxon>
        <taxon>Streptophyta</taxon>
        <taxon>Embryophyta</taxon>
        <taxon>Tracheophyta</taxon>
        <taxon>Spermatophyta</taxon>
        <taxon>Magnoliopsida</taxon>
        <taxon>eudicotyledons</taxon>
        <taxon>Gunneridae</taxon>
        <taxon>Pentapetalae</taxon>
        <taxon>rosids</taxon>
        <taxon>malvids</taxon>
        <taxon>Sapindales</taxon>
        <taxon>Sapindaceae</taxon>
        <taxon>Hippocastanoideae</taxon>
        <taxon>Acereae</taxon>
        <taxon>Dipteronia</taxon>
    </lineage>
</organism>
<dbReference type="SUPFAM" id="SSF51110">
    <property type="entry name" value="alpha-D-mannose-specific plant lectins"/>
    <property type="match status" value="1"/>
</dbReference>
<dbReference type="EMBL" id="JANJYI010000006">
    <property type="protein sequence ID" value="KAK2646258.1"/>
    <property type="molecule type" value="Genomic_DNA"/>
</dbReference>
<protein>
    <submittedName>
        <fullName evidence="3">Uncharacterized protein</fullName>
    </submittedName>
</protein>
<evidence type="ECO:0000313" key="3">
    <source>
        <dbReference type="EMBL" id="KAK2646258.1"/>
    </source>
</evidence>
<dbReference type="AlphaFoldDB" id="A0AAD9U243"/>
<gene>
    <name evidence="3" type="ORF">Ddye_021453</name>
</gene>